<evidence type="ECO:0000313" key="2">
    <source>
        <dbReference type="EMBL" id="MBF1659728.1"/>
    </source>
</evidence>
<comment type="caution">
    <text evidence="2">The sequence shown here is derived from an EMBL/GenBank/DDBJ whole genome shotgun (WGS) entry which is preliminary data.</text>
</comment>
<organism evidence="2 3">
    <name type="scientific">Rothia mucilaginosa</name>
    <dbReference type="NCBI Taxonomy" id="43675"/>
    <lineage>
        <taxon>Bacteria</taxon>
        <taxon>Bacillati</taxon>
        <taxon>Actinomycetota</taxon>
        <taxon>Actinomycetes</taxon>
        <taxon>Micrococcales</taxon>
        <taxon>Micrococcaceae</taxon>
        <taxon>Rothia</taxon>
    </lineage>
</organism>
<evidence type="ECO:0000256" key="1">
    <source>
        <dbReference type="SAM" id="MobiDB-lite"/>
    </source>
</evidence>
<protein>
    <submittedName>
        <fullName evidence="2">Uncharacterized protein</fullName>
    </submittedName>
</protein>
<proteinExistence type="predicted"/>
<name>A0A930L978_9MICC</name>
<sequence>MLEEQFVNYMTAQREFYASPKAREEFLQRAIAKRTAMLERGLNIENEKLREILTNHQQRDLDMLEKQAVDGAHRWDQAKLASKIANDRNENALERGIFSEAAYSEEELAQVDIRHWDRACPEGEVILKNFGDKLHHSDSSDAWRELTITREVRIETPTGERVHLDIEARIVQKNKNSSSYTVEYVVKQDGKTLGILIPNSSTQDSYFNVGAVYENRPLTREPWMALHKGIRLRKSDWDHYAKVNNLSAEELEEIKAEFTRTQKLLSDAGDAKETEMFSRLNAFQEKINRKHRGHRHNNATEQFVEEHGARTSFNSIAGAKENIAQTMNSLDSTLLEMAVKARTQGINTYAKEQFGVTTKRDRDRVEKESREIMANEPERLQPKSRSEKRNRGGGRDRVERNMAREKRRASYMGDSPVVVARREEKINRTNTNMEVLQKRGGLFYSARVNPVRQLNEPDNPFKGYSYRVVTTQAGGRKSWVSMKFTKDGVLTGGLKAYRHPNKEGMVMVCKGPRKEVVAIVSTDQFDAMADVEK</sequence>
<evidence type="ECO:0000313" key="3">
    <source>
        <dbReference type="Proteomes" id="UP000713964"/>
    </source>
</evidence>
<feature type="compositionally biased region" description="Basic and acidic residues" evidence="1">
    <location>
        <begin position="358"/>
        <end position="401"/>
    </location>
</feature>
<reference evidence="2" key="1">
    <citation type="submission" date="2020-04" db="EMBL/GenBank/DDBJ databases">
        <title>Deep metagenomics examines the oral microbiome during advanced dental caries in children, revealing novel taxa and co-occurrences with host molecules.</title>
        <authorList>
            <person name="Baker J.L."/>
            <person name="Morton J.T."/>
            <person name="Dinis M."/>
            <person name="Alvarez R."/>
            <person name="Tran N.C."/>
            <person name="Knight R."/>
            <person name="Edlund A."/>
        </authorList>
    </citation>
    <scope>NUCLEOTIDE SEQUENCE</scope>
    <source>
        <strain evidence="2">JCVI_29_bin.11</strain>
    </source>
</reference>
<gene>
    <name evidence="2" type="ORF">HXO58_07830</name>
</gene>
<dbReference type="AlphaFoldDB" id="A0A930L978"/>
<accession>A0A930L978</accession>
<dbReference type="Proteomes" id="UP000713964">
    <property type="component" value="Unassembled WGS sequence"/>
</dbReference>
<dbReference type="EMBL" id="JABZXL010000024">
    <property type="protein sequence ID" value="MBF1659728.1"/>
    <property type="molecule type" value="Genomic_DNA"/>
</dbReference>
<feature type="region of interest" description="Disordered" evidence="1">
    <location>
        <begin position="355"/>
        <end position="401"/>
    </location>
</feature>